<sequence length="38" mass="4104">MATTAAKNCASMGMPKKVIISEVKIHFLFGIILSILPE</sequence>
<dbReference type="EMBL" id="ABHU01000002">
    <property type="protein sequence ID" value="EDU92804.1"/>
    <property type="molecule type" value="Genomic_DNA"/>
</dbReference>
<accession>A0A0H3Q1X1</accession>
<gene>
    <name evidence="1" type="ORF">ECH7EC869_1379</name>
</gene>
<proteinExistence type="predicted"/>
<organism evidence="1 2">
    <name type="scientific">Escherichia coli O157:H7 (strain EC869)</name>
    <dbReference type="NCBI Taxonomy" id="478008"/>
    <lineage>
        <taxon>Bacteria</taxon>
        <taxon>Pseudomonadati</taxon>
        <taxon>Pseudomonadota</taxon>
        <taxon>Gammaproteobacteria</taxon>
        <taxon>Enterobacterales</taxon>
        <taxon>Enterobacteriaceae</taxon>
        <taxon>Escherichia</taxon>
    </lineage>
</organism>
<protein>
    <submittedName>
        <fullName evidence="1">Uncharacterized protein</fullName>
    </submittedName>
</protein>
<evidence type="ECO:0000313" key="1">
    <source>
        <dbReference type="EMBL" id="EDU92804.1"/>
    </source>
</evidence>
<dbReference type="AlphaFoldDB" id="A0A0H3Q1X1"/>
<name>A0A0H3Q1X1_ECO5C</name>
<comment type="caution">
    <text evidence="1">The sequence shown here is derived from an EMBL/GenBank/DDBJ whole genome shotgun (WGS) entry which is preliminary data.</text>
</comment>
<evidence type="ECO:0000313" key="2">
    <source>
        <dbReference type="Proteomes" id="UP000004641"/>
    </source>
</evidence>
<dbReference type="BioCyc" id="ECOL478008-HMP:G76-486498-MONOMER"/>
<reference evidence="1 2" key="1">
    <citation type="journal article" date="2011" name="Appl. Environ. Microbiol.">
        <title>Genome signatures of Escherichia coli O157:H7 isolates from the bovine host reservoir.</title>
        <authorList>
            <person name="Eppinger M."/>
            <person name="Mammel M.K."/>
            <person name="Leclerc J.E."/>
            <person name="Ravel J."/>
            <person name="Cebula T.A."/>
        </authorList>
    </citation>
    <scope>NUCLEOTIDE SEQUENCE [LARGE SCALE GENOMIC DNA]</scope>
    <source>
        <strain evidence="1 2">EC869</strain>
    </source>
</reference>
<dbReference type="Proteomes" id="UP000004641">
    <property type="component" value="Unassembled WGS sequence"/>
</dbReference>